<evidence type="ECO:0000313" key="1">
    <source>
        <dbReference type="EMBL" id="SDT83737.1"/>
    </source>
</evidence>
<dbReference type="EMBL" id="FNLM01000009">
    <property type="protein sequence ID" value="SDT84464.1"/>
    <property type="molecule type" value="Genomic_DNA"/>
</dbReference>
<reference evidence="1 3" key="1">
    <citation type="submission" date="2016-10" db="EMBL/GenBank/DDBJ databases">
        <authorList>
            <person name="de Groot N.N."/>
        </authorList>
    </citation>
    <scope>NUCLEOTIDE SEQUENCE [LARGE SCALE GENOMIC DNA]</scope>
    <source>
        <strain evidence="1 3">DSM 44215</strain>
    </source>
</reference>
<evidence type="ECO:0000313" key="2">
    <source>
        <dbReference type="EMBL" id="SDT84464.1"/>
    </source>
</evidence>
<dbReference type="STRING" id="158898.SAMN04488548_10157"/>
<sequence length="57" mass="6199">MTPTPAEIAAAHQSYEWAGGVCCTCGPDYYINDAEHGAHVIAALSEHYHCPRHRCSV</sequence>
<organism evidence="1 3">
    <name type="scientific">Gordonia westfalica</name>
    <dbReference type="NCBI Taxonomy" id="158898"/>
    <lineage>
        <taxon>Bacteria</taxon>
        <taxon>Bacillati</taxon>
        <taxon>Actinomycetota</taxon>
        <taxon>Actinomycetes</taxon>
        <taxon>Mycobacteriales</taxon>
        <taxon>Gordoniaceae</taxon>
        <taxon>Gordonia</taxon>
    </lineage>
</organism>
<dbReference type="AlphaFoldDB" id="A0A1H2DLC6"/>
<protein>
    <submittedName>
        <fullName evidence="1">Uncharacterized protein</fullName>
    </submittedName>
</protein>
<dbReference type="Proteomes" id="UP000183180">
    <property type="component" value="Unassembled WGS sequence"/>
</dbReference>
<gene>
    <name evidence="1" type="ORF">SAMN04488548_10157</name>
    <name evidence="2" type="ORF">SAMN04488548_1099</name>
</gene>
<dbReference type="RefSeq" id="WP_159441496.1">
    <property type="nucleotide sequence ID" value="NZ_FNLM01000001.1"/>
</dbReference>
<name>A0A1H2DLC6_9ACTN</name>
<evidence type="ECO:0000313" key="3">
    <source>
        <dbReference type="Proteomes" id="UP000183180"/>
    </source>
</evidence>
<accession>A0A1H2DLC6</accession>
<dbReference type="EMBL" id="FNLM01000001">
    <property type="protein sequence ID" value="SDT83737.1"/>
    <property type="molecule type" value="Genomic_DNA"/>
</dbReference>
<proteinExistence type="predicted"/>